<evidence type="ECO:0000259" key="11">
    <source>
        <dbReference type="PROSITE" id="PS51915"/>
    </source>
</evidence>
<dbReference type="InterPro" id="IPR012934">
    <property type="entry name" value="Znf_AD"/>
</dbReference>
<feature type="domain" description="ZAD" evidence="11">
    <location>
        <begin position="9"/>
        <end position="79"/>
    </location>
</feature>
<evidence type="ECO:0000256" key="9">
    <source>
        <dbReference type="SAM" id="MobiDB-lite"/>
    </source>
</evidence>
<accession>A0ABR3HB72</accession>
<evidence type="ECO:0000259" key="10">
    <source>
        <dbReference type="PROSITE" id="PS50157"/>
    </source>
</evidence>
<evidence type="ECO:0000256" key="7">
    <source>
        <dbReference type="PROSITE-ProRule" id="PRU00042"/>
    </source>
</evidence>
<dbReference type="PANTHER" id="PTHR10032">
    <property type="entry name" value="ZINC FINGER PROTEIN WITH KRAB AND SCAN DOMAINS"/>
    <property type="match status" value="1"/>
</dbReference>
<dbReference type="Gene3D" id="3.40.1800.20">
    <property type="match status" value="1"/>
</dbReference>
<feature type="binding site" evidence="8">
    <location>
        <position position="55"/>
    </location>
    <ligand>
        <name>Zn(2+)</name>
        <dbReference type="ChEBI" id="CHEBI:29105"/>
    </ligand>
</feature>
<dbReference type="Gene3D" id="3.30.160.60">
    <property type="entry name" value="Classic Zinc Finger"/>
    <property type="match status" value="2"/>
</dbReference>
<feature type="region of interest" description="Disordered" evidence="9">
    <location>
        <begin position="78"/>
        <end position="130"/>
    </location>
</feature>
<dbReference type="Pfam" id="PF07776">
    <property type="entry name" value="zf-AD"/>
    <property type="match status" value="1"/>
</dbReference>
<protein>
    <submittedName>
        <fullName evidence="12">Uncharacterized protein</fullName>
    </submittedName>
</protein>
<dbReference type="PROSITE" id="PS51915">
    <property type="entry name" value="ZAD"/>
    <property type="match status" value="1"/>
</dbReference>
<dbReference type="SMART" id="SM00355">
    <property type="entry name" value="ZnF_C2H2"/>
    <property type="match status" value="3"/>
</dbReference>
<evidence type="ECO:0000256" key="6">
    <source>
        <dbReference type="ARBA" id="ARBA00023242"/>
    </source>
</evidence>
<sequence length="261" mass="29463">MESFILFYQKCRLCLENAGEHNMFATDELPQNIYLCTGVKVHPTDNLPQKICEQCLKVISSATKLREVATKNNTHLRTLFDGDSDESEKVSKNNENSISSSNSDKNNETSRTHNETTNKNNPSTPKKRNIAVRKDLFETSAAVTSSSIPQYNSDSEDTESTQKSVKKAKLENSSTVVEYDCDVCSKSFKSWKKFYQHKRMHNKTVVCPLDACGKTFATKGDLEKHFRTHTGEKPYKCSLCDRSFTQRGSLKSHRSTVHAGV</sequence>
<dbReference type="PROSITE" id="PS00028">
    <property type="entry name" value="ZINC_FINGER_C2H2_1"/>
    <property type="match status" value="3"/>
</dbReference>
<dbReference type="SUPFAM" id="SSF57667">
    <property type="entry name" value="beta-beta-alpha zinc fingers"/>
    <property type="match status" value="2"/>
</dbReference>
<dbReference type="PANTHER" id="PTHR10032:SF271">
    <property type="entry name" value="RH12261P-RELATED"/>
    <property type="match status" value="1"/>
</dbReference>
<feature type="binding site" evidence="8">
    <location>
        <position position="11"/>
    </location>
    <ligand>
        <name>Zn(2+)</name>
        <dbReference type="ChEBI" id="CHEBI:29105"/>
    </ligand>
</feature>
<keyword evidence="2 8" id="KW-0479">Metal-binding</keyword>
<feature type="binding site" evidence="8">
    <location>
        <position position="14"/>
    </location>
    <ligand>
        <name>Zn(2+)</name>
        <dbReference type="ChEBI" id="CHEBI:29105"/>
    </ligand>
</feature>
<evidence type="ECO:0000256" key="5">
    <source>
        <dbReference type="ARBA" id="ARBA00022833"/>
    </source>
</evidence>
<feature type="binding site" evidence="8">
    <location>
        <position position="52"/>
    </location>
    <ligand>
        <name>Zn(2+)</name>
        <dbReference type="ChEBI" id="CHEBI:29105"/>
    </ligand>
</feature>
<evidence type="ECO:0000256" key="1">
    <source>
        <dbReference type="ARBA" id="ARBA00004123"/>
    </source>
</evidence>
<dbReference type="InterPro" id="IPR013087">
    <property type="entry name" value="Znf_C2H2_type"/>
</dbReference>
<reference evidence="12 13" key="1">
    <citation type="submission" date="2024-06" db="EMBL/GenBank/DDBJ databases">
        <title>A chromosome-level genome assembly of beet webworm, Loxostege sticticalis.</title>
        <authorList>
            <person name="Zhang Y."/>
        </authorList>
    </citation>
    <scope>NUCLEOTIDE SEQUENCE [LARGE SCALE GENOMIC DNA]</scope>
    <source>
        <strain evidence="12">AQ026</strain>
        <tissue evidence="12">Whole body</tissue>
    </source>
</reference>
<organism evidence="12 13">
    <name type="scientific">Loxostege sticticalis</name>
    <name type="common">Beet webworm moth</name>
    <dbReference type="NCBI Taxonomy" id="481309"/>
    <lineage>
        <taxon>Eukaryota</taxon>
        <taxon>Metazoa</taxon>
        <taxon>Ecdysozoa</taxon>
        <taxon>Arthropoda</taxon>
        <taxon>Hexapoda</taxon>
        <taxon>Insecta</taxon>
        <taxon>Pterygota</taxon>
        <taxon>Neoptera</taxon>
        <taxon>Endopterygota</taxon>
        <taxon>Lepidoptera</taxon>
        <taxon>Glossata</taxon>
        <taxon>Ditrysia</taxon>
        <taxon>Pyraloidea</taxon>
        <taxon>Crambidae</taxon>
        <taxon>Pyraustinae</taxon>
        <taxon>Loxostege</taxon>
    </lineage>
</organism>
<evidence type="ECO:0000256" key="8">
    <source>
        <dbReference type="PROSITE-ProRule" id="PRU01263"/>
    </source>
</evidence>
<evidence type="ECO:0000256" key="4">
    <source>
        <dbReference type="ARBA" id="ARBA00022771"/>
    </source>
</evidence>
<feature type="domain" description="C2H2-type" evidence="10">
    <location>
        <begin position="235"/>
        <end position="261"/>
    </location>
</feature>
<evidence type="ECO:0000256" key="3">
    <source>
        <dbReference type="ARBA" id="ARBA00022737"/>
    </source>
</evidence>
<keyword evidence="6" id="KW-0539">Nucleus</keyword>
<comment type="caution">
    <text evidence="12">The sequence shown here is derived from an EMBL/GenBank/DDBJ whole genome shotgun (WGS) entry which is preliminary data.</text>
</comment>
<dbReference type="PROSITE" id="PS50157">
    <property type="entry name" value="ZINC_FINGER_C2H2_2"/>
    <property type="match status" value="3"/>
</dbReference>
<gene>
    <name evidence="12" type="ORF">ABMA27_008360</name>
</gene>
<feature type="compositionally biased region" description="Low complexity" evidence="9">
    <location>
        <begin position="93"/>
        <end position="104"/>
    </location>
</feature>
<dbReference type="Proteomes" id="UP001549920">
    <property type="component" value="Unassembled WGS sequence"/>
</dbReference>
<dbReference type="InterPro" id="IPR027756">
    <property type="entry name" value="Ovo-like"/>
</dbReference>
<feature type="compositionally biased region" description="Basic and acidic residues" evidence="9">
    <location>
        <begin position="105"/>
        <end position="116"/>
    </location>
</feature>
<feature type="domain" description="C2H2-type" evidence="10">
    <location>
        <begin position="205"/>
        <end position="234"/>
    </location>
</feature>
<keyword evidence="4 7" id="KW-0863">Zinc-finger</keyword>
<dbReference type="InterPro" id="IPR036236">
    <property type="entry name" value="Znf_C2H2_sf"/>
</dbReference>
<name>A0ABR3HB72_LOXSC</name>
<evidence type="ECO:0000313" key="13">
    <source>
        <dbReference type="Proteomes" id="UP001549920"/>
    </source>
</evidence>
<comment type="subcellular location">
    <subcellularLocation>
        <location evidence="1">Nucleus</location>
    </subcellularLocation>
</comment>
<evidence type="ECO:0000313" key="12">
    <source>
        <dbReference type="EMBL" id="KAL0867598.1"/>
    </source>
</evidence>
<dbReference type="Pfam" id="PF00096">
    <property type="entry name" value="zf-C2H2"/>
    <property type="match status" value="3"/>
</dbReference>
<dbReference type="SMART" id="SM00868">
    <property type="entry name" value="zf-AD"/>
    <property type="match status" value="1"/>
</dbReference>
<dbReference type="EMBL" id="JBEUOH010000022">
    <property type="protein sequence ID" value="KAL0867598.1"/>
    <property type="molecule type" value="Genomic_DNA"/>
</dbReference>
<keyword evidence="3" id="KW-0677">Repeat</keyword>
<keyword evidence="13" id="KW-1185">Reference proteome</keyword>
<evidence type="ECO:0000256" key="2">
    <source>
        <dbReference type="ARBA" id="ARBA00022723"/>
    </source>
</evidence>
<feature type="domain" description="C2H2-type" evidence="10">
    <location>
        <begin position="179"/>
        <end position="201"/>
    </location>
</feature>
<proteinExistence type="predicted"/>
<keyword evidence="5 8" id="KW-0862">Zinc</keyword>
<dbReference type="SUPFAM" id="SSF57716">
    <property type="entry name" value="Glucocorticoid receptor-like (DNA-binding domain)"/>
    <property type="match status" value="1"/>
</dbReference>